<feature type="transmembrane region" description="Helical" evidence="1">
    <location>
        <begin position="39"/>
        <end position="58"/>
    </location>
</feature>
<dbReference type="AlphaFoldDB" id="A0AAD9KNV6"/>
<keyword evidence="3" id="KW-1185">Reference proteome</keyword>
<proteinExistence type="predicted"/>
<feature type="transmembrane region" description="Helical" evidence="1">
    <location>
        <begin position="101"/>
        <end position="123"/>
    </location>
</feature>
<evidence type="ECO:0000313" key="3">
    <source>
        <dbReference type="Proteomes" id="UP001209878"/>
    </source>
</evidence>
<reference evidence="2" key="1">
    <citation type="journal article" date="2023" name="Mol. Biol. Evol.">
        <title>Third-Generation Sequencing Reveals the Adaptive Role of the Epigenome in Three Deep-Sea Polychaetes.</title>
        <authorList>
            <person name="Perez M."/>
            <person name="Aroh O."/>
            <person name="Sun Y."/>
            <person name="Lan Y."/>
            <person name="Juniper S.K."/>
            <person name="Young C.R."/>
            <person name="Angers B."/>
            <person name="Qian P.Y."/>
        </authorList>
    </citation>
    <scope>NUCLEOTIDE SEQUENCE</scope>
    <source>
        <strain evidence="2">R07B-5</strain>
    </source>
</reference>
<evidence type="ECO:0000256" key="1">
    <source>
        <dbReference type="SAM" id="Phobius"/>
    </source>
</evidence>
<comment type="caution">
    <text evidence="2">The sequence shown here is derived from an EMBL/GenBank/DDBJ whole genome shotgun (WGS) entry which is preliminary data.</text>
</comment>
<sequence>MFTLGTSMLYFRCAISETSGLTTLKICLTFHMKSMKAPGVIVVLTSLSVTAVTVDVCLSMQEQFSLRRVIASCAVLCSERLMCRTTFLFDNATSSLMYTKLYVYCYFVMEFLSTHIYVFIYVLSSTDMNVL</sequence>
<keyword evidence="1" id="KW-0812">Transmembrane</keyword>
<keyword evidence="1" id="KW-0472">Membrane</keyword>
<name>A0AAD9KNV6_RIDPI</name>
<organism evidence="2 3">
    <name type="scientific">Ridgeia piscesae</name>
    <name type="common">Tubeworm</name>
    <dbReference type="NCBI Taxonomy" id="27915"/>
    <lineage>
        <taxon>Eukaryota</taxon>
        <taxon>Metazoa</taxon>
        <taxon>Spiralia</taxon>
        <taxon>Lophotrochozoa</taxon>
        <taxon>Annelida</taxon>
        <taxon>Polychaeta</taxon>
        <taxon>Sedentaria</taxon>
        <taxon>Canalipalpata</taxon>
        <taxon>Sabellida</taxon>
        <taxon>Siboglinidae</taxon>
        <taxon>Ridgeia</taxon>
    </lineage>
</organism>
<dbReference type="EMBL" id="JAODUO010000777">
    <property type="protein sequence ID" value="KAK2174766.1"/>
    <property type="molecule type" value="Genomic_DNA"/>
</dbReference>
<keyword evidence="1" id="KW-1133">Transmembrane helix</keyword>
<accession>A0AAD9KNV6</accession>
<dbReference type="Proteomes" id="UP001209878">
    <property type="component" value="Unassembled WGS sequence"/>
</dbReference>
<protein>
    <submittedName>
        <fullName evidence="2">Uncharacterized protein</fullName>
    </submittedName>
</protein>
<gene>
    <name evidence="2" type="ORF">NP493_778g03016</name>
</gene>
<evidence type="ECO:0000313" key="2">
    <source>
        <dbReference type="EMBL" id="KAK2174766.1"/>
    </source>
</evidence>